<name>A0ABW9QNR2_9FIRM</name>
<protein>
    <recommendedName>
        <fullName evidence="4">DUF2809 domain-containing protein</fullName>
    </recommendedName>
</protein>
<feature type="transmembrane region" description="Helical" evidence="1">
    <location>
        <begin position="32"/>
        <end position="52"/>
    </location>
</feature>
<evidence type="ECO:0000313" key="2">
    <source>
        <dbReference type="EMBL" id="MSC34705.1"/>
    </source>
</evidence>
<reference evidence="2 3" key="1">
    <citation type="journal article" date="2019" name="Nat. Med.">
        <title>A library of human gut bacterial isolates paired with longitudinal multiomics data enables mechanistic microbiome research.</title>
        <authorList>
            <person name="Poyet M."/>
            <person name="Groussin M."/>
            <person name="Gibbons S.M."/>
            <person name="Avila-Pacheco J."/>
            <person name="Jiang X."/>
            <person name="Kearney S.M."/>
            <person name="Perrotta A.R."/>
            <person name="Berdy B."/>
            <person name="Zhao S."/>
            <person name="Lieberman T.D."/>
            <person name="Swanson P.K."/>
            <person name="Smith M."/>
            <person name="Roesemann S."/>
            <person name="Alexander J.E."/>
            <person name="Rich S.A."/>
            <person name="Livny J."/>
            <person name="Vlamakis H."/>
            <person name="Clish C."/>
            <person name="Bullock K."/>
            <person name="Deik A."/>
            <person name="Scott J."/>
            <person name="Pierce K.A."/>
            <person name="Xavier R.J."/>
            <person name="Alm E.J."/>
        </authorList>
    </citation>
    <scope>NUCLEOTIDE SEQUENCE [LARGE SCALE GENOMIC DNA]</scope>
    <source>
        <strain evidence="2 3">BIOML-A5</strain>
    </source>
</reference>
<gene>
    <name evidence="2" type="ORF">GKD88_16375</name>
</gene>
<keyword evidence="1" id="KW-0472">Membrane</keyword>
<keyword evidence="1" id="KW-0812">Transmembrane</keyword>
<accession>A0ABW9QNR2</accession>
<dbReference type="EMBL" id="WKPI01000041">
    <property type="protein sequence ID" value="MSC34705.1"/>
    <property type="molecule type" value="Genomic_DNA"/>
</dbReference>
<sequence length="123" mass="14016">MMKQFIDSLIASVFFLILMLLGETLQFLPSGSSAFLTCVYGAELFFVSWVLMYRSKNTVELLDFFVSAVILGVQFLILGGRLDFDQWCYLSFATIASTISFGCNRRFGNRIHLENRRPQPGNH</sequence>
<dbReference type="RefSeq" id="WP_040451122.1">
    <property type="nucleotide sequence ID" value="NZ_WKPI01000041.1"/>
</dbReference>
<evidence type="ECO:0008006" key="4">
    <source>
        <dbReference type="Google" id="ProtNLM"/>
    </source>
</evidence>
<dbReference type="Proteomes" id="UP000480929">
    <property type="component" value="Unassembled WGS sequence"/>
</dbReference>
<organism evidence="2 3">
    <name type="scientific">Holdemania massiliensis</name>
    <dbReference type="NCBI Taxonomy" id="1468449"/>
    <lineage>
        <taxon>Bacteria</taxon>
        <taxon>Bacillati</taxon>
        <taxon>Bacillota</taxon>
        <taxon>Erysipelotrichia</taxon>
        <taxon>Erysipelotrichales</taxon>
        <taxon>Erysipelotrichaceae</taxon>
        <taxon>Holdemania</taxon>
    </lineage>
</organism>
<proteinExistence type="predicted"/>
<evidence type="ECO:0000256" key="1">
    <source>
        <dbReference type="SAM" id="Phobius"/>
    </source>
</evidence>
<feature type="transmembrane region" description="Helical" evidence="1">
    <location>
        <begin position="59"/>
        <end position="77"/>
    </location>
</feature>
<keyword evidence="3" id="KW-1185">Reference proteome</keyword>
<comment type="caution">
    <text evidence="2">The sequence shown here is derived from an EMBL/GenBank/DDBJ whole genome shotgun (WGS) entry which is preliminary data.</text>
</comment>
<keyword evidence="1" id="KW-1133">Transmembrane helix</keyword>
<evidence type="ECO:0000313" key="3">
    <source>
        <dbReference type="Proteomes" id="UP000480929"/>
    </source>
</evidence>